<dbReference type="InterPro" id="IPR036063">
    <property type="entry name" value="Smr_dom_sf"/>
</dbReference>
<dbReference type="PANTHER" id="PTHR46535">
    <property type="entry name" value="NEDD4-BINDING PROTEIN 2"/>
    <property type="match status" value="1"/>
</dbReference>
<dbReference type="Gene3D" id="3.30.1370.110">
    <property type="match status" value="1"/>
</dbReference>
<dbReference type="InterPro" id="IPR052772">
    <property type="entry name" value="Endo/PolyKinase_Domain-Protein"/>
</dbReference>
<dbReference type="InterPro" id="IPR027417">
    <property type="entry name" value="P-loop_NTPase"/>
</dbReference>
<feature type="domain" description="Smr" evidence="1">
    <location>
        <begin position="713"/>
        <end position="794"/>
    </location>
</feature>
<dbReference type="OrthoDB" id="3231855at2759"/>
<gene>
    <name evidence="2" type="ORF">WBA_LOCUS10569</name>
</gene>
<name>A0A3P7EDT3_WUCBA</name>
<keyword evidence="3" id="KW-1185">Reference proteome</keyword>
<protein>
    <recommendedName>
        <fullName evidence="1">Smr domain-containing protein</fullName>
    </recommendedName>
</protein>
<evidence type="ECO:0000313" key="3">
    <source>
        <dbReference type="Proteomes" id="UP000270924"/>
    </source>
</evidence>
<evidence type="ECO:0000259" key="1">
    <source>
        <dbReference type="PROSITE" id="PS50828"/>
    </source>
</evidence>
<reference evidence="2 3" key="1">
    <citation type="submission" date="2018-11" db="EMBL/GenBank/DDBJ databases">
        <authorList>
            <consortium name="Pathogen Informatics"/>
        </authorList>
    </citation>
    <scope>NUCLEOTIDE SEQUENCE [LARGE SCALE GENOMIC DNA]</scope>
</reference>
<dbReference type="OMA" id="HEQCWEP"/>
<dbReference type="EMBL" id="UYWW01012188">
    <property type="protein sequence ID" value="VDM19453.1"/>
    <property type="molecule type" value="Genomic_DNA"/>
</dbReference>
<dbReference type="PANTHER" id="PTHR46535:SF1">
    <property type="entry name" value="NEDD4-BINDING PROTEIN 2"/>
    <property type="match status" value="1"/>
</dbReference>
<dbReference type="SUPFAM" id="SSF52540">
    <property type="entry name" value="P-loop containing nucleoside triphosphate hydrolases"/>
    <property type="match status" value="1"/>
</dbReference>
<dbReference type="SMART" id="SM00463">
    <property type="entry name" value="SMR"/>
    <property type="match status" value="1"/>
</dbReference>
<dbReference type="InParanoid" id="A0A3P7EDT3"/>
<dbReference type="Pfam" id="PF13671">
    <property type="entry name" value="AAA_33"/>
    <property type="match status" value="1"/>
</dbReference>
<dbReference type="GO" id="GO:0004519">
    <property type="term" value="F:endonuclease activity"/>
    <property type="evidence" value="ECO:0007669"/>
    <property type="project" value="TreeGrafter"/>
</dbReference>
<dbReference type="GO" id="GO:0005634">
    <property type="term" value="C:nucleus"/>
    <property type="evidence" value="ECO:0007669"/>
    <property type="project" value="TreeGrafter"/>
</dbReference>
<sequence>MVTPSIHEQCWEPTTNLEHIRKCIQNGHHVMVIMRGIPGSGKSYLASDLVSGTNGAVFNTDKYFMQNGVYRFDPTKLDEYHQKNWKEAKDAIQQGIKPIIIDNTNIFVTHMKPYINLAVKNLYEIYFVEPETEWKKSAKECARRNAHSVPEEKIAYMAECFEKVSLTDVIKPTQLRTVPPLVDISDKDGTYNLLLSELDSALPGNHLGFIYSKDVRKLHTKKQQVERAASLPSANSQFALHEAVNLFKISFPDSLSGKDATDNKKSSEQLISLIPHQIPKNLRTIGCQTSDLVRVLDLSNPSSSANDEFVWEAVCDTSDFNYKKKMKAKATQAGDGNILSDIELLIAFFPDEKPSDLSHILEIAGLKNAMKLLKEMNAHMDICTPVDKNKNIDAESLSQTYYWWDESECEQIDNNNSPACVSNFELNRPISEKLAPCTYMQCCDPEPVPPGCYRMQISVDMMEQLTQLFGDGGSNTFLKTYVDLPVYLWRQIYFHWQGIPTTTTEVDNAFGSENFDFSALVNSDEELARILQDHELASYEFLENGKHMSIAERLQLSALVNDYSGVDRERVIECFRDNKFSAEATRNTLELFVNSNENIQTVAANPSHIESPPNQSGNCSVSAAFSRYSSCEESSVLKPDLELAHKEAFELREQAEWYDKQKHELLLRANNHRDFGAKMHYFAEAQKLGKKAKDCMAELNERLIKANTSTLFIDLHYMNVQSALKLLKTKLNAADRPPELRRGRSHKKLVVLTGYGKLNDGQAKIKPAVIQWLEQCGYEYYNTSNKGELVVECK</sequence>
<organism evidence="2 3">
    <name type="scientific">Wuchereria bancrofti</name>
    <dbReference type="NCBI Taxonomy" id="6293"/>
    <lineage>
        <taxon>Eukaryota</taxon>
        <taxon>Metazoa</taxon>
        <taxon>Ecdysozoa</taxon>
        <taxon>Nematoda</taxon>
        <taxon>Chromadorea</taxon>
        <taxon>Rhabditida</taxon>
        <taxon>Spirurina</taxon>
        <taxon>Spiruromorpha</taxon>
        <taxon>Filarioidea</taxon>
        <taxon>Onchocercidae</taxon>
        <taxon>Wuchereria</taxon>
    </lineage>
</organism>
<dbReference type="FunCoup" id="A0A3P7EDT3">
    <property type="interactions" value="525"/>
</dbReference>
<proteinExistence type="predicted"/>
<dbReference type="AlphaFoldDB" id="A0A3P7EDT3"/>
<dbReference type="Proteomes" id="UP000270924">
    <property type="component" value="Unassembled WGS sequence"/>
</dbReference>
<accession>A0A3P7EDT3</accession>
<evidence type="ECO:0000313" key="2">
    <source>
        <dbReference type="EMBL" id="VDM19453.1"/>
    </source>
</evidence>
<dbReference type="Gene3D" id="3.40.50.300">
    <property type="entry name" value="P-loop containing nucleotide triphosphate hydrolases"/>
    <property type="match status" value="1"/>
</dbReference>
<dbReference type="InterPro" id="IPR002625">
    <property type="entry name" value="Smr_dom"/>
</dbReference>
<dbReference type="PROSITE" id="PS50828">
    <property type="entry name" value="SMR"/>
    <property type="match status" value="1"/>
</dbReference>
<dbReference type="SUPFAM" id="SSF160443">
    <property type="entry name" value="SMR domain-like"/>
    <property type="match status" value="1"/>
</dbReference>